<gene>
    <name evidence="1" type="ORF">KUTeg_009882</name>
</gene>
<organism evidence="1 2">
    <name type="scientific">Tegillarca granosa</name>
    <name type="common">Malaysian cockle</name>
    <name type="synonym">Anadara granosa</name>
    <dbReference type="NCBI Taxonomy" id="220873"/>
    <lineage>
        <taxon>Eukaryota</taxon>
        <taxon>Metazoa</taxon>
        <taxon>Spiralia</taxon>
        <taxon>Lophotrochozoa</taxon>
        <taxon>Mollusca</taxon>
        <taxon>Bivalvia</taxon>
        <taxon>Autobranchia</taxon>
        <taxon>Pteriomorphia</taxon>
        <taxon>Arcoida</taxon>
        <taxon>Arcoidea</taxon>
        <taxon>Arcidae</taxon>
        <taxon>Tegillarca</taxon>
    </lineage>
</organism>
<comment type="caution">
    <text evidence="1">The sequence shown here is derived from an EMBL/GenBank/DDBJ whole genome shotgun (WGS) entry which is preliminary data.</text>
</comment>
<dbReference type="Proteomes" id="UP001217089">
    <property type="component" value="Unassembled WGS sequence"/>
</dbReference>
<evidence type="ECO:0000313" key="2">
    <source>
        <dbReference type="Proteomes" id="UP001217089"/>
    </source>
</evidence>
<keyword evidence="2" id="KW-1185">Reference proteome</keyword>
<dbReference type="PANTHER" id="PTHR33480:SF1">
    <property type="entry name" value="TYR RECOMBINASE DOMAIN-CONTAINING PROTEIN"/>
    <property type="match status" value="1"/>
</dbReference>
<accession>A0ABQ9F5A4</accession>
<dbReference type="PANTHER" id="PTHR33480">
    <property type="entry name" value="SET DOMAIN-CONTAINING PROTEIN-RELATED"/>
    <property type="match status" value="1"/>
</dbReference>
<protein>
    <submittedName>
        <fullName evidence="1">Uncharacterized protein</fullName>
    </submittedName>
</protein>
<dbReference type="EMBL" id="JARBDR010000440">
    <property type="protein sequence ID" value="KAJ8312509.1"/>
    <property type="molecule type" value="Genomic_DNA"/>
</dbReference>
<name>A0ABQ9F5A4_TEGGR</name>
<proteinExistence type="predicted"/>
<sequence length="146" mass="16845">MREIARIWMKIREHTSDQTDTLKSVLCPKKFDEVIQAIQAECKYVVSENNTTFDIPSLALKIGHTLRRCCYIKMSVCIKEKDKLGENEVEQLDLMKVTGKRGRSVPVILAEDDVAALKILVDMNVQVRGRNNRNKCISLSKWERQH</sequence>
<reference evidence="1 2" key="1">
    <citation type="submission" date="2022-12" db="EMBL/GenBank/DDBJ databases">
        <title>Chromosome-level genome of Tegillarca granosa.</title>
        <authorList>
            <person name="Kim J."/>
        </authorList>
    </citation>
    <scope>NUCLEOTIDE SEQUENCE [LARGE SCALE GENOMIC DNA]</scope>
    <source>
        <strain evidence="1">Teg-2019</strain>
        <tissue evidence="1">Adductor muscle</tissue>
    </source>
</reference>
<evidence type="ECO:0000313" key="1">
    <source>
        <dbReference type="EMBL" id="KAJ8312509.1"/>
    </source>
</evidence>